<evidence type="ECO:0000313" key="1">
    <source>
        <dbReference type="EMBL" id="GMH05247.1"/>
    </source>
</evidence>
<evidence type="ECO:0000313" key="2">
    <source>
        <dbReference type="Proteomes" id="UP001279734"/>
    </source>
</evidence>
<protein>
    <submittedName>
        <fullName evidence="1">Uncharacterized protein</fullName>
    </submittedName>
</protein>
<dbReference type="Proteomes" id="UP001279734">
    <property type="component" value="Unassembled WGS sequence"/>
</dbReference>
<keyword evidence="2" id="KW-1185">Reference proteome</keyword>
<sequence length="72" mass="8249">MKPPDFDNVSLKWSHRFCQSYGSRRILLAGGPDTILNLLDSNFIWSNPKSIGNGTRKAFHRWDFLGDRRGPS</sequence>
<accession>A0AAD3XHY2</accession>
<comment type="caution">
    <text evidence="1">The sequence shown here is derived from an EMBL/GenBank/DDBJ whole genome shotgun (WGS) entry which is preliminary data.</text>
</comment>
<organism evidence="1 2">
    <name type="scientific">Nepenthes gracilis</name>
    <name type="common">Slender pitcher plant</name>
    <dbReference type="NCBI Taxonomy" id="150966"/>
    <lineage>
        <taxon>Eukaryota</taxon>
        <taxon>Viridiplantae</taxon>
        <taxon>Streptophyta</taxon>
        <taxon>Embryophyta</taxon>
        <taxon>Tracheophyta</taxon>
        <taxon>Spermatophyta</taxon>
        <taxon>Magnoliopsida</taxon>
        <taxon>eudicotyledons</taxon>
        <taxon>Gunneridae</taxon>
        <taxon>Pentapetalae</taxon>
        <taxon>Caryophyllales</taxon>
        <taxon>Nepenthaceae</taxon>
        <taxon>Nepenthes</taxon>
    </lineage>
</organism>
<proteinExistence type="predicted"/>
<name>A0AAD3XHY2_NEPGR</name>
<dbReference type="AlphaFoldDB" id="A0AAD3XHY2"/>
<dbReference type="EMBL" id="BSYO01000005">
    <property type="protein sequence ID" value="GMH05247.1"/>
    <property type="molecule type" value="Genomic_DNA"/>
</dbReference>
<gene>
    <name evidence="1" type="ORF">Nepgr_007087</name>
</gene>
<reference evidence="1" key="1">
    <citation type="submission" date="2023-05" db="EMBL/GenBank/DDBJ databases">
        <title>Nepenthes gracilis genome sequencing.</title>
        <authorList>
            <person name="Fukushima K."/>
        </authorList>
    </citation>
    <scope>NUCLEOTIDE SEQUENCE</scope>
    <source>
        <strain evidence="1">SING2019-196</strain>
    </source>
</reference>